<evidence type="ECO:0000259" key="2">
    <source>
        <dbReference type="Pfam" id="PF02517"/>
    </source>
</evidence>
<feature type="transmembrane region" description="Helical" evidence="1">
    <location>
        <begin position="12"/>
        <end position="35"/>
    </location>
</feature>
<keyword evidence="1" id="KW-1133">Transmembrane helix</keyword>
<keyword evidence="1" id="KW-0472">Membrane</keyword>
<dbReference type="EMBL" id="CP012159">
    <property type="protein sequence ID" value="AKT43439.1"/>
    <property type="molecule type" value="Genomic_DNA"/>
</dbReference>
<dbReference type="KEGG" id="ccro:CMC5_076710"/>
<evidence type="ECO:0000313" key="4">
    <source>
        <dbReference type="Proteomes" id="UP000067626"/>
    </source>
</evidence>
<feature type="transmembrane region" description="Helical" evidence="1">
    <location>
        <begin position="118"/>
        <end position="137"/>
    </location>
</feature>
<gene>
    <name evidence="3" type="ORF">CMC5_076710</name>
</gene>
<name>A0A0K1ERJ2_CHOCO</name>
<organism evidence="3 4">
    <name type="scientific">Chondromyces crocatus</name>
    <dbReference type="NCBI Taxonomy" id="52"/>
    <lineage>
        <taxon>Bacteria</taxon>
        <taxon>Pseudomonadati</taxon>
        <taxon>Myxococcota</taxon>
        <taxon>Polyangia</taxon>
        <taxon>Polyangiales</taxon>
        <taxon>Polyangiaceae</taxon>
        <taxon>Chondromyces</taxon>
    </lineage>
</organism>
<dbReference type="OrthoDB" id="5514915at2"/>
<dbReference type="Pfam" id="PF02517">
    <property type="entry name" value="Rce1-like"/>
    <property type="match status" value="1"/>
</dbReference>
<sequence length="201" mass="21023">MRGRWSQTTRSTATLQVAGGYAVLSAFAIALALILRDGVPWEHPQPWAALSSLAAVGSSVALGLALALVIIVTTRAAVPRFRWARQLHEDLRPVARELSAGQILLLAVLSSLGEELLFRGLATPLLGVGLSAVVFGVAHQIKGPSRWVWIAWATLAGAGFGAIFALTGSLLGPVLAHAVVNAVNLSYLRAYDPGAPEGHPA</sequence>
<keyword evidence="1" id="KW-0812">Transmembrane</keyword>
<proteinExistence type="predicted"/>
<protein>
    <recommendedName>
        <fullName evidence="2">CAAX prenyl protease 2/Lysostaphin resistance protein A-like domain-containing protein</fullName>
    </recommendedName>
</protein>
<dbReference type="AlphaFoldDB" id="A0A0K1ERJ2"/>
<feature type="domain" description="CAAX prenyl protease 2/Lysostaphin resistance protein A-like" evidence="2">
    <location>
        <begin position="100"/>
        <end position="183"/>
    </location>
</feature>
<evidence type="ECO:0000313" key="3">
    <source>
        <dbReference type="EMBL" id="AKT43439.1"/>
    </source>
</evidence>
<accession>A0A0K1ERJ2</accession>
<evidence type="ECO:0000256" key="1">
    <source>
        <dbReference type="SAM" id="Phobius"/>
    </source>
</evidence>
<feature type="transmembrane region" description="Helical" evidence="1">
    <location>
        <begin position="47"/>
        <end position="73"/>
    </location>
</feature>
<dbReference type="InterPro" id="IPR003675">
    <property type="entry name" value="Rce1/LyrA-like_dom"/>
</dbReference>
<dbReference type="Proteomes" id="UP000067626">
    <property type="component" value="Chromosome"/>
</dbReference>
<dbReference type="STRING" id="52.CMC5_076710"/>
<dbReference type="GO" id="GO:0004175">
    <property type="term" value="F:endopeptidase activity"/>
    <property type="evidence" value="ECO:0007669"/>
    <property type="project" value="UniProtKB-ARBA"/>
</dbReference>
<reference evidence="3 4" key="1">
    <citation type="submission" date="2015-07" db="EMBL/GenBank/DDBJ databases">
        <title>Genome analysis of myxobacterium Chondromyces crocatus Cm c5 reveals a high potential for natural compound synthesis and the genetic basis for the loss of fruiting body formation.</title>
        <authorList>
            <person name="Zaburannyi N."/>
            <person name="Bunk B."/>
            <person name="Maier J."/>
            <person name="Overmann J."/>
            <person name="Mueller R."/>
        </authorList>
    </citation>
    <scope>NUCLEOTIDE SEQUENCE [LARGE SCALE GENOMIC DNA]</scope>
    <source>
        <strain evidence="3 4">Cm c5</strain>
    </source>
</reference>
<keyword evidence="4" id="KW-1185">Reference proteome</keyword>
<dbReference type="GO" id="GO:0080120">
    <property type="term" value="P:CAAX-box protein maturation"/>
    <property type="evidence" value="ECO:0007669"/>
    <property type="project" value="UniProtKB-ARBA"/>
</dbReference>
<feature type="transmembrane region" description="Helical" evidence="1">
    <location>
        <begin position="149"/>
        <end position="171"/>
    </location>
</feature>